<keyword evidence="3" id="KW-1185">Reference proteome</keyword>
<evidence type="ECO:0000256" key="1">
    <source>
        <dbReference type="SAM" id="Phobius"/>
    </source>
</evidence>
<evidence type="ECO:0000313" key="3">
    <source>
        <dbReference type="Proteomes" id="UP000695026"/>
    </source>
</evidence>
<feature type="transmembrane region" description="Helical" evidence="1">
    <location>
        <begin position="461"/>
        <end position="480"/>
    </location>
</feature>
<reference evidence="4" key="1">
    <citation type="submission" date="2025-08" db="UniProtKB">
        <authorList>
            <consortium name="RefSeq"/>
        </authorList>
    </citation>
    <scope>IDENTIFICATION</scope>
    <source>
        <tissue evidence="4">Liver</tissue>
    </source>
</reference>
<name>A0A9F5J724_PYTBI</name>
<dbReference type="Proteomes" id="UP000695026">
    <property type="component" value="Unplaced"/>
</dbReference>
<dbReference type="InterPro" id="IPR039635">
    <property type="entry name" value="ERMARD"/>
</dbReference>
<evidence type="ECO:0000313" key="4">
    <source>
        <dbReference type="RefSeq" id="XP_025028304.1"/>
    </source>
</evidence>
<evidence type="ECO:0000259" key="2">
    <source>
        <dbReference type="Pfam" id="PF13910"/>
    </source>
</evidence>
<sequence length="565" mass="64284">MFLADPPSTCLSSTVHYMVCEAGFEMKASYAVSSVICSTGEIDWGFIAKQVQYGEQDSTLDYIKSVRSLGPLCESIHLHLKSLTVEQFENQFVMWLQWTNCSEIFLEMFDTVRSPCDAAVALSLMKLTSCLERALGDVFLLIGKDCPFLLRDLLASQELVSIFGQPVMDILKVFIGSPDGLNLRNILWHGFVSAEEIPVKYFSMLLFLTAGLGQLLNNYCLQTQSTLVHRPYVSFTNLKELHIFPDLNHKLLSLAGELVTKSNIVLKTMLPFWTAAITSFQQGRFSQDDLAAIKDHEFLKLLMTCANNYCTKFHPITQLKKQILNCIKSITSWPDFPVVSEEQDKEMTGSGKDTAPCILLISDISSQLQPYLSVNVTLLGDPVNNLLTEKLLTELCSKHIHTLFCPRSVLEIIVVLRQISTQCHHVSCQVISVCETRYKQWINKSLRSRQRLNFLRMRRSIKFLSPVLQLVLILITLELVNIHTICKKTTFEYQQYLKFLKLILQYIENLATYTSPEKNKWDETMVLTHKSLIKIKTFVGRELMLVQLAETKNIISPHQNSVGLT</sequence>
<organism evidence="3 4">
    <name type="scientific">Python bivittatus</name>
    <name type="common">Burmese python</name>
    <name type="synonym">Python molurus bivittatus</name>
    <dbReference type="NCBI Taxonomy" id="176946"/>
    <lineage>
        <taxon>Eukaryota</taxon>
        <taxon>Metazoa</taxon>
        <taxon>Chordata</taxon>
        <taxon>Craniata</taxon>
        <taxon>Vertebrata</taxon>
        <taxon>Euteleostomi</taxon>
        <taxon>Lepidosauria</taxon>
        <taxon>Squamata</taxon>
        <taxon>Bifurcata</taxon>
        <taxon>Unidentata</taxon>
        <taxon>Episquamata</taxon>
        <taxon>Toxicofera</taxon>
        <taxon>Serpentes</taxon>
        <taxon>Henophidia</taxon>
        <taxon>Pythonidae</taxon>
        <taxon>Python</taxon>
    </lineage>
</organism>
<dbReference type="CTD" id="55780"/>
<gene>
    <name evidence="4" type="primary">ERMARD</name>
</gene>
<feature type="domain" description="DUF4209" evidence="2">
    <location>
        <begin position="131"/>
        <end position="211"/>
    </location>
</feature>
<dbReference type="PANTHER" id="PTHR31701:SF2">
    <property type="entry name" value="ENDOPLASMIC RETICULUM MEMBRANE-ASSOCIATED RNA DEGRADATION PROTEIN"/>
    <property type="match status" value="1"/>
</dbReference>
<keyword evidence="1" id="KW-0472">Membrane</keyword>
<dbReference type="RefSeq" id="XP_025028304.1">
    <property type="nucleotide sequence ID" value="XM_025172536.1"/>
</dbReference>
<keyword evidence="1" id="KW-0812">Transmembrane</keyword>
<accession>A0A9F5J724</accession>
<dbReference type="AlphaFoldDB" id="A0A9F5J724"/>
<dbReference type="GeneID" id="103051674"/>
<dbReference type="PANTHER" id="PTHR31701">
    <property type="entry name" value="ENDOPLASMIC RETICULUM MEMBRANE-ASSOCIATED RNA DEGRADATION PROTEIN"/>
    <property type="match status" value="1"/>
</dbReference>
<proteinExistence type="predicted"/>
<keyword evidence="1" id="KW-1133">Transmembrane helix</keyword>
<protein>
    <submittedName>
        <fullName evidence="4">Endoplasmic reticulum membrane-associated RNA degradation protein isoform X3</fullName>
    </submittedName>
</protein>
<dbReference type="InterPro" id="IPR025209">
    <property type="entry name" value="DUF4209"/>
</dbReference>
<dbReference type="Pfam" id="PF13910">
    <property type="entry name" value="DUF4209"/>
    <property type="match status" value="1"/>
</dbReference>